<evidence type="ECO:0000313" key="2">
    <source>
        <dbReference type="Proteomes" id="UP000771797"/>
    </source>
</evidence>
<keyword evidence="1" id="KW-0449">Lipoprotein</keyword>
<dbReference type="RefSeq" id="WP_159661680.1">
    <property type="nucleotide sequence ID" value="NZ_AQPF01000063.1"/>
</dbReference>
<keyword evidence="2" id="KW-1185">Reference proteome</keyword>
<dbReference type="Proteomes" id="UP000771797">
    <property type="component" value="Unassembled WGS sequence"/>
</dbReference>
<gene>
    <name evidence="1" type="ORF">A6D6_03946</name>
</gene>
<sequence>MARRVMMLTVLALLQGCVGGWVISNPETDYAVDSVALRGKGYLASSMEASNWHLDEVLRVWGAPDRRRDEGRRTVLYYRSGLAWSGVVPWVLIPIPLVVPVGTNQAVLVFEDERLVSASAEDRDGAGGLCGLFMNDSDSSLTPMCVSL</sequence>
<dbReference type="EMBL" id="AQPF01000063">
    <property type="protein sequence ID" value="KAF0802695.1"/>
    <property type="molecule type" value="Genomic_DNA"/>
</dbReference>
<comment type="caution">
    <text evidence="1">The sequence shown here is derived from an EMBL/GenBank/DDBJ whole genome shotgun (WGS) entry which is preliminary data.</text>
</comment>
<dbReference type="PROSITE" id="PS51257">
    <property type="entry name" value="PROKAR_LIPOPROTEIN"/>
    <property type="match status" value="1"/>
</dbReference>
<evidence type="ECO:0000313" key="1">
    <source>
        <dbReference type="EMBL" id="KAF0802695.1"/>
    </source>
</evidence>
<proteinExistence type="predicted"/>
<name>A0ABQ6Y2X1_9GAMM</name>
<accession>A0ABQ6Y2X1</accession>
<organism evidence="1 2">
    <name type="scientific">Alcanivorax xiamenensis</name>
    <dbReference type="NCBI Taxonomy" id="1177156"/>
    <lineage>
        <taxon>Bacteria</taxon>
        <taxon>Pseudomonadati</taxon>
        <taxon>Pseudomonadota</taxon>
        <taxon>Gammaproteobacteria</taxon>
        <taxon>Oceanospirillales</taxon>
        <taxon>Alcanivoracaceae</taxon>
        <taxon>Alcanivorax</taxon>
    </lineage>
</organism>
<reference evidence="1 2" key="1">
    <citation type="submission" date="2012-09" db="EMBL/GenBank/DDBJ databases">
        <title>Genome Sequence of alkane-degrading Bacterium Alcanivorax sp. 6-D-6.</title>
        <authorList>
            <person name="Lai Q."/>
            <person name="Shao Z."/>
        </authorList>
    </citation>
    <scope>NUCLEOTIDE SEQUENCE [LARGE SCALE GENOMIC DNA]</scope>
    <source>
        <strain evidence="1 2">6-D-6</strain>
    </source>
</reference>
<protein>
    <submittedName>
        <fullName evidence="1">Lipoprotein</fullName>
    </submittedName>
</protein>